<dbReference type="Gene3D" id="2.80.10.50">
    <property type="match status" value="3"/>
</dbReference>
<dbReference type="SUPFAM" id="SSF56112">
    <property type="entry name" value="Protein kinase-like (PK-like)"/>
    <property type="match status" value="1"/>
</dbReference>
<dbReference type="InterPro" id="IPR017441">
    <property type="entry name" value="Protein_kinase_ATP_BS"/>
</dbReference>
<evidence type="ECO:0000259" key="7">
    <source>
        <dbReference type="PROSITE" id="PS50011"/>
    </source>
</evidence>
<evidence type="ECO:0000256" key="6">
    <source>
        <dbReference type="SAM" id="MobiDB-lite"/>
    </source>
</evidence>
<keyword evidence="1" id="KW-0808">Transferase</keyword>
<feature type="compositionally biased region" description="Pro residues" evidence="6">
    <location>
        <begin position="292"/>
        <end position="307"/>
    </location>
</feature>
<dbReference type="PROSITE" id="PS00108">
    <property type="entry name" value="PROTEIN_KINASE_ST"/>
    <property type="match status" value="1"/>
</dbReference>
<dbReference type="PROSITE" id="PS50231">
    <property type="entry name" value="RICIN_B_LECTIN"/>
    <property type="match status" value="2"/>
</dbReference>
<dbReference type="Gene3D" id="1.10.510.10">
    <property type="entry name" value="Transferase(Phosphotransferase) domain 1"/>
    <property type="match status" value="1"/>
</dbReference>
<dbReference type="Proteomes" id="UP001180754">
    <property type="component" value="Unassembled WGS sequence"/>
</dbReference>
<protein>
    <submittedName>
        <fullName evidence="8">Ricin-type beta-trefoil lectin domain protein</fullName>
    </submittedName>
</protein>
<accession>A0ABU2XJW2</accession>
<dbReference type="SMART" id="SM00458">
    <property type="entry name" value="RICIN"/>
    <property type="match status" value="2"/>
</dbReference>
<feature type="domain" description="Protein kinase" evidence="7">
    <location>
        <begin position="18"/>
        <end position="280"/>
    </location>
</feature>
<dbReference type="PANTHER" id="PTHR43289:SF34">
    <property type="entry name" value="SERINE_THREONINE-PROTEIN KINASE YBDM-RELATED"/>
    <property type="match status" value="1"/>
</dbReference>
<keyword evidence="9" id="KW-1185">Reference proteome</keyword>
<dbReference type="Pfam" id="PF00069">
    <property type="entry name" value="Pkinase"/>
    <property type="match status" value="1"/>
</dbReference>
<keyword evidence="2 5" id="KW-0547">Nucleotide-binding</keyword>
<evidence type="ECO:0000256" key="3">
    <source>
        <dbReference type="ARBA" id="ARBA00022777"/>
    </source>
</evidence>
<dbReference type="Gene3D" id="3.30.200.20">
    <property type="entry name" value="Phosphorylase Kinase, domain 1"/>
    <property type="match status" value="1"/>
</dbReference>
<dbReference type="CDD" id="cd14014">
    <property type="entry name" value="STKc_PknB_like"/>
    <property type="match status" value="1"/>
</dbReference>
<feature type="region of interest" description="Disordered" evidence="6">
    <location>
        <begin position="623"/>
        <end position="652"/>
    </location>
</feature>
<reference evidence="8" key="1">
    <citation type="submission" date="2024-05" db="EMBL/GenBank/DDBJ databases">
        <title>30 novel species of actinomycetes from the DSMZ collection.</title>
        <authorList>
            <person name="Nouioui I."/>
        </authorList>
    </citation>
    <scope>NUCLEOTIDE SEQUENCE</scope>
    <source>
        <strain evidence="8">DSM 41529</strain>
    </source>
</reference>
<name>A0ABU2XJW2_9ACTN</name>
<proteinExistence type="predicted"/>
<dbReference type="CDD" id="cd23415">
    <property type="entry name" value="beta-trefoil_Ricin_AH"/>
    <property type="match status" value="2"/>
</dbReference>
<evidence type="ECO:0000256" key="5">
    <source>
        <dbReference type="PROSITE-ProRule" id="PRU10141"/>
    </source>
</evidence>
<evidence type="ECO:0000256" key="1">
    <source>
        <dbReference type="ARBA" id="ARBA00022679"/>
    </source>
</evidence>
<dbReference type="SMART" id="SM00220">
    <property type="entry name" value="S_TKc"/>
    <property type="match status" value="1"/>
</dbReference>
<gene>
    <name evidence="8" type="ORF">RND15_23890</name>
</gene>
<keyword evidence="3" id="KW-0418">Kinase</keyword>
<dbReference type="InterPro" id="IPR000772">
    <property type="entry name" value="Ricin_B_lectin"/>
</dbReference>
<feature type="compositionally biased region" description="Low complexity" evidence="6">
    <location>
        <begin position="370"/>
        <end position="382"/>
    </location>
</feature>
<dbReference type="EMBL" id="JAVRFD010000012">
    <property type="protein sequence ID" value="MDT0545729.1"/>
    <property type="molecule type" value="Genomic_DNA"/>
</dbReference>
<sequence length="652" mass="68676">MAGIRPLNPGDPRDIAGYALQGRLGAGGMGTVFLSATRGGQPIALKVVHPEFAEDPKFRQRFEQEVRSSRQVRGRYILPVVDSNTGGPVPWLATEYAPGLSLAAAVATHGPLPTDAALRLIAGVAHALEAIHAVQVTHRDLKPGNVILAPGGPAVIDFGIARAAEATPLTGTDVRIGTPLYMAPEQLRGAAPVTPAIDVFALGLTAYVAATGVHPFGEGPGPAVLYRIDREEPDLTACPAEIRPVISRCLEKDPEARPTPAEVVALCRDAGAGLGLTEVLPTTGWLPPAFLPTPAPAPPISPMPPQPSAQTVSSPPIPERTVYDPQSATRPGTPGRRRLAIGVAALAAVAVAALLIWLPNRGGDGDDGASPNSSQKSSSQKTPSRDTSQEKTSPANPPANAAAPPKELDSTVKTFTNAATGRCLDSNGDEEAYAFNCNGGGYQKWTASGKRFSLRDAASDMCLGSDDAGELSMSTCDRNDQQRWNISNKSVLRNAATDLCLDGDDDGTLRTIECDSSDRQKWNISGENSVLRNVATDRCLSGSGSGGPHLGDCSDNGSGDGKWNISGEEIELRDVATDLCLDSNESGQVYTYSCNEGDYQRWDISGDNSTLYNMKTRLCLEDSNSPSETNGYQLKTSECDEGDDQRWTAASP</sequence>
<comment type="caution">
    <text evidence="8">The sequence shown here is derived from an EMBL/GenBank/DDBJ whole genome shotgun (WGS) entry which is preliminary data.</text>
</comment>
<dbReference type="InterPro" id="IPR035992">
    <property type="entry name" value="Ricin_B-like_lectins"/>
</dbReference>
<feature type="region of interest" description="Disordered" evidence="6">
    <location>
        <begin position="292"/>
        <end position="335"/>
    </location>
</feature>
<dbReference type="Pfam" id="PF00652">
    <property type="entry name" value="Ricin_B_lectin"/>
    <property type="match status" value="2"/>
</dbReference>
<dbReference type="InterPro" id="IPR011009">
    <property type="entry name" value="Kinase-like_dom_sf"/>
</dbReference>
<evidence type="ECO:0000256" key="4">
    <source>
        <dbReference type="ARBA" id="ARBA00022840"/>
    </source>
</evidence>
<feature type="compositionally biased region" description="Polar residues" evidence="6">
    <location>
        <begin position="623"/>
        <end position="636"/>
    </location>
</feature>
<evidence type="ECO:0000313" key="8">
    <source>
        <dbReference type="EMBL" id="MDT0545729.1"/>
    </source>
</evidence>
<keyword evidence="4 5" id="KW-0067">ATP-binding</keyword>
<evidence type="ECO:0000256" key="2">
    <source>
        <dbReference type="ARBA" id="ARBA00022741"/>
    </source>
</evidence>
<feature type="binding site" evidence="5">
    <location>
        <position position="46"/>
    </location>
    <ligand>
        <name>ATP</name>
        <dbReference type="ChEBI" id="CHEBI:30616"/>
    </ligand>
</feature>
<dbReference type="InterPro" id="IPR000719">
    <property type="entry name" value="Prot_kinase_dom"/>
</dbReference>
<dbReference type="SUPFAM" id="SSF50370">
    <property type="entry name" value="Ricin B-like lectins"/>
    <property type="match status" value="2"/>
</dbReference>
<feature type="region of interest" description="Disordered" evidence="6">
    <location>
        <begin position="365"/>
        <end position="410"/>
    </location>
</feature>
<dbReference type="PROSITE" id="PS00107">
    <property type="entry name" value="PROTEIN_KINASE_ATP"/>
    <property type="match status" value="1"/>
</dbReference>
<evidence type="ECO:0000313" key="9">
    <source>
        <dbReference type="Proteomes" id="UP001180754"/>
    </source>
</evidence>
<dbReference type="InterPro" id="IPR008271">
    <property type="entry name" value="Ser/Thr_kinase_AS"/>
</dbReference>
<dbReference type="PANTHER" id="PTHR43289">
    <property type="entry name" value="MITOGEN-ACTIVATED PROTEIN KINASE KINASE KINASE 20-RELATED"/>
    <property type="match status" value="1"/>
</dbReference>
<dbReference type="RefSeq" id="WP_311726223.1">
    <property type="nucleotide sequence ID" value="NZ_JAVRFD010000012.1"/>
</dbReference>
<dbReference type="PROSITE" id="PS50011">
    <property type="entry name" value="PROTEIN_KINASE_DOM"/>
    <property type="match status" value="1"/>
</dbReference>
<organism evidence="8 9">
    <name type="scientific">Streptomyces lonegramiae</name>
    <dbReference type="NCBI Taxonomy" id="3075524"/>
    <lineage>
        <taxon>Bacteria</taxon>
        <taxon>Bacillati</taxon>
        <taxon>Actinomycetota</taxon>
        <taxon>Actinomycetes</taxon>
        <taxon>Kitasatosporales</taxon>
        <taxon>Streptomycetaceae</taxon>
        <taxon>Streptomyces</taxon>
    </lineage>
</organism>